<dbReference type="Proteomes" id="UP000015453">
    <property type="component" value="Unassembled WGS sequence"/>
</dbReference>
<gene>
    <name evidence="1" type="ORF">M569_00485</name>
</gene>
<comment type="caution">
    <text evidence="1">The sequence shown here is derived from an EMBL/GenBank/DDBJ whole genome shotgun (WGS) entry which is preliminary data.</text>
</comment>
<dbReference type="AlphaFoldDB" id="S8D4F8"/>
<accession>S8D4F8</accession>
<protein>
    <submittedName>
        <fullName evidence="1">Uncharacterized protein</fullName>
    </submittedName>
</protein>
<name>S8D4F8_9LAMI</name>
<feature type="non-terminal residue" evidence="1">
    <location>
        <position position="1"/>
    </location>
</feature>
<dbReference type="EMBL" id="AUSU01000124">
    <property type="protein sequence ID" value="EPS74275.1"/>
    <property type="molecule type" value="Genomic_DNA"/>
</dbReference>
<reference evidence="1 2" key="1">
    <citation type="journal article" date="2013" name="BMC Genomics">
        <title>The miniature genome of a carnivorous plant Genlisea aurea contains a low number of genes and short non-coding sequences.</title>
        <authorList>
            <person name="Leushkin E.V."/>
            <person name="Sutormin R.A."/>
            <person name="Nabieva E.R."/>
            <person name="Penin A.A."/>
            <person name="Kondrashov A.S."/>
            <person name="Logacheva M.D."/>
        </authorList>
    </citation>
    <scope>NUCLEOTIDE SEQUENCE [LARGE SCALE GENOMIC DNA]</scope>
</reference>
<evidence type="ECO:0000313" key="1">
    <source>
        <dbReference type="EMBL" id="EPS74275.1"/>
    </source>
</evidence>
<proteinExistence type="predicted"/>
<keyword evidence="2" id="KW-1185">Reference proteome</keyword>
<sequence length="70" mass="8417">RYTNFQLEVSTFIDPDLDPDLISLQLVRIHFAIDRFPRGLIAFYFMFGVNFTWWTRFSEIQINLCVRLQA</sequence>
<organism evidence="1 2">
    <name type="scientific">Genlisea aurea</name>
    <dbReference type="NCBI Taxonomy" id="192259"/>
    <lineage>
        <taxon>Eukaryota</taxon>
        <taxon>Viridiplantae</taxon>
        <taxon>Streptophyta</taxon>
        <taxon>Embryophyta</taxon>
        <taxon>Tracheophyta</taxon>
        <taxon>Spermatophyta</taxon>
        <taxon>Magnoliopsida</taxon>
        <taxon>eudicotyledons</taxon>
        <taxon>Gunneridae</taxon>
        <taxon>Pentapetalae</taxon>
        <taxon>asterids</taxon>
        <taxon>lamiids</taxon>
        <taxon>Lamiales</taxon>
        <taxon>Lentibulariaceae</taxon>
        <taxon>Genlisea</taxon>
    </lineage>
</organism>
<evidence type="ECO:0000313" key="2">
    <source>
        <dbReference type="Proteomes" id="UP000015453"/>
    </source>
</evidence>